<dbReference type="InterPro" id="IPR001818">
    <property type="entry name" value="Pept_M10_metallopeptidase"/>
</dbReference>
<feature type="active site" evidence="12">
    <location>
        <position position="179"/>
    </location>
</feature>
<evidence type="ECO:0000256" key="12">
    <source>
        <dbReference type="PIRSR" id="PIRSR621190-1"/>
    </source>
</evidence>
<dbReference type="EMBL" id="DS469512">
    <property type="protein sequence ID" value="EDO48756.1"/>
    <property type="molecule type" value="Genomic_DNA"/>
</dbReference>
<accession>A7RIQ1</accession>
<feature type="binding site" evidence="13">
    <location>
        <position position="178"/>
    </location>
    <ligand>
        <name>Zn(2+)</name>
        <dbReference type="ChEBI" id="CHEBI:29105"/>
        <label>2</label>
        <note>catalytic</note>
    </ligand>
</feature>
<reference evidence="16 17" key="1">
    <citation type="journal article" date="2007" name="Science">
        <title>Sea anemone genome reveals ancestral eumetazoan gene repertoire and genomic organization.</title>
        <authorList>
            <person name="Putnam N.H."/>
            <person name="Srivastava M."/>
            <person name="Hellsten U."/>
            <person name="Dirks B."/>
            <person name="Chapman J."/>
            <person name="Salamov A."/>
            <person name="Terry A."/>
            <person name="Shapiro H."/>
            <person name="Lindquist E."/>
            <person name="Kapitonov V.V."/>
            <person name="Jurka J."/>
            <person name="Genikhovich G."/>
            <person name="Grigoriev I.V."/>
            <person name="Lucas S.M."/>
            <person name="Steele R.E."/>
            <person name="Finnerty J.R."/>
            <person name="Technau U."/>
            <person name="Martindale M.Q."/>
            <person name="Rokhsar D.S."/>
        </authorList>
    </citation>
    <scope>NUCLEOTIDE SEQUENCE [LARGE SCALE GENOMIC DNA]</scope>
    <source>
        <strain evidence="17">CH2 X CH6</strain>
    </source>
</reference>
<dbReference type="InterPro" id="IPR036365">
    <property type="entry name" value="PGBD-like_sf"/>
</dbReference>
<dbReference type="InterPro" id="IPR024079">
    <property type="entry name" value="MetalloPept_cat_dom_sf"/>
</dbReference>
<feature type="binding site" evidence="13">
    <location>
        <position position="138"/>
    </location>
    <ligand>
        <name>Ca(2+)</name>
        <dbReference type="ChEBI" id="CHEBI:29108"/>
        <label>3</label>
    </ligand>
</feature>
<feature type="binding site" evidence="13">
    <location>
        <position position="123"/>
    </location>
    <ligand>
        <name>Zn(2+)</name>
        <dbReference type="ChEBI" id="CHEBI:29105"/>
        <label>1</label>
    </ligand>
</feature>
<keyword evidence="11" id="KW-0865">Zymogen</keyword>
<dbReference type="GO" id="GO:0006508">
    <property type="term" value="P:proteolysis"/>
    <property type="evidence" value="ECO:0007669"/>
    <property type="project" value="UniProtKB-KW"/>
</dbReference>
<feature type="binding site" evidence="13">
    <location>
        <position position="160"/>
    </location>
    <ligand>
        <name>Ca(2+)</name>
        <dbReference type="ChEBI" id="CHEBI:29108"/>
        <label>1</label>
    </ligand>
</feature>
<evidence type="ECO:0000256" key="2">
    <source>
        <dbReference type="ARBA" id="ARBA00010370"/>
    </source>
</evidence>
<dbReference type="InterPro" id="IPR021190">
    <property type="entry name" value="Pept_M10A"/>
</dbReference>
<dbReference type="PANTHER" id="PTHR10201">
    <property type="entry name" value="MATRIX METALLOPROTEINASE"/>
    <property type="match status" value="1"/>
</dbReference>
<dbReference type="PANTHER" id="PTHR10201:SF291">
    <property type="entry name" value="MATRIX METALLOPROTEINASE 1, ISOFORM C-RELATED"/>
    <property type="match status" value="1"/>
</dbReference>
<keyword evidence="5 13" id="KW-0479">Metal-binding</keyword>
<name>A7RIQ1_NEMVE</name>
<evidence type="ECO:0000256" key="4">
    <source>
        <dbReference type="ARBA" id="ARBA00022670"/>
    </source>
</evidence>
<dbReference type="PhylomeDB" id="A7RIQ1"/>
<dbReference type="GO" id="GO:0031012">
    <property type="term" value="C:extracellular matrix"/>
    <property type="evidence" value="ECO:0007669"/>
    <property type="project" value="InterPro"/>
</dbReference>
<comment type="similarity">
    <text evidence="2">Belongs to the peptidase M10A family.</text>
</comment>
<feature type="domain" description="Peptidase metallopeptidase" evidence="15">
    <location>
        <begin position="60"/>
        <end position="222"/>
    </location>
</feature>
<evidence type="ECO:0000259" key="15">
    <source>
        <dbReference type="SMART" id="SM00235"/>
    </source>
</evidence>
<dbReference type="GO" id="GO:0004222">
    <property type="term" value="F:metalloendopeptidase activity"/>
    <property type="evidence" value="ECO:0000318"/>
    <property type="project" value="GO_Central"/>
</dbReference>
<feature type="binding site" evidence="13">
    <location>
        <position position="196"/>
    </location>
    <ligand>
        <name>Zn(2+)</name>
        <dbReference type="ChEBI" id="CHEBI:29105"/>
        <label>2</label>
        <note>catalytic</note>
    </ligand>
</feature>
<feature type="non-terminal residue" evidence="16">
    <location>
        <position position="1"/>
    </location>
</feature>
<organism evidence="16 17">
    <name type="scientific">Nematostella vectensis</name>
    <name type="common">Starlet sea anemone</name>
    <dbReference type="NCBI Taxonomy" id="45351"/>
    <lineage>
        <taxon>Eukaryota</taxon>
        <taxon>Metazoa</taxon>
        <taxon>Cnidaria</taxon>
        <taxon>Anthozoa</taxon>
        <taxon>Hexacorallia</taxon>
        <taxon>Actiniaria</taxon>
        <taxon>Edwardsiidae</taxon>
        <taxon>Nematostella</taxon>
    </lineage>
</organism>
<evidence type="ECO:0000256" key="1">
    <source>
        <dbReference type="ARBA" id="ARBA00004613"/>
    </source>
</evidence>
<dbReference type="AlphaFoldDB" id="A7RIQ1"/>
<evidence type="ECO:0000256" key="11">
    <source>
        <dbReference type="ARBA" id="ARBA00023145"/>
    </source>
</evidence>
<evidence type="ECO:0000256" key="5">
    <source>
        <dbReference type="ARBA" id="ARBA00022723"/>
    </source>
</evidence>
<dbReference type="CDD" id="cd04278">
    <property type="entry name" value="ZnMc_MMP"/>
    <property type="match status" value="1"/>
</dbReference>
<dbReference type="GO" id="GO:0008270">
    <property type="term" value="F:zinc ion binding"/>
    <property type="evidence" value="ECO:0007669"/>
    <property type="project" value="InterPro"/>
</dbReference>
<keyword evidence="17" id="KW-1185">Reference proteome</keyword>
<feature type="binding site" evidence="13">
    <location>
        <position position="157"/>
    </location>
    <ligand>
        <name>Ca(2+)</name>
        <dbReference type="ChEBI" id="CHEBI:29108"/>
        <label>3</label>
    </ligand>
</feature>
<feature type="binding site" evidence="13">
    <location>
        <position position="137"/>
    </location>
    <ligand>
        <name>Ca(2+)</name>
        <dbReference type="ChEBI" id="CHEBI:29108"/>
        <label>3</label>
    </ligand>
</feature>
<dbReference type="SUPFAM" id="SSF55486">
    <property type="entry name" value="Metalloproteases ('zincins'), catalytic domain"/>
    <property type="match status" value="1"/>
</dbReference>
<dbReference type="InterPro" id="IPR006026">
    <property type="entry name" value="Peptidase_Metallo"/>
</dbReference>
<dbReference type="HOGENOM" id="CLU_015489_4_2_1"/>
<feature type="non-terminal residue" evidence="16">
    <location>
        <position position="222"/>
    </location>
</feature>
<keyword evidence="6" id="KW-0732">Signal</keyword>
<feature type="binding site" description="in inhibited form" evidence="13">
    <location>
        <position position="49"/>
    </location>
    <ligand>
        <name>Zn(2+)</name>
        <dbReference type="ChEBI" id="CHEBI:29105"/>
        <label>2</label>
        <note>catalytic</note>
    </ligand>
</feature>
<keyword evidence="10" id="KW-0482">Metalloprotease</keyword>
<dbReference type="OMA" id="FLPWCFT"/>
<feature type="short sequence motif" description="Cysteine switch" evidence="14">
    <location>
        <begin position="47"/>
        <end position="54"/>
    </location>
</feature>
<evidence type="ECO:0000313" key="17">
    <source>
        <dbReference type="Proteomes" id="UP000001593"/>
    </source>
</evidence>
<keyword evidence="8 13" id="KW-0862">Zinc</keyword>
<evidence type="ECO:0000256" key="10">
    <source>
        <dbReference type="ARBA" id="ARBA00023049"/>
    </source>
</evidence>
<evidence type="ECO:0000256" key="9">
    <source>
        <dbReference type="ARBA" id="ARBA00022837"/>
    </source>
</evidence>
<evidence type="ECO:0000256" key="7">
    <source>
        <dbReference type="ARBA" id="ARBA00022801"/>
    </source>
</evidence>
<dbReference type="eggNOG" id="KOG1565">
    <property type="taxonomic scope" value="Eukaryota"/>
</dbReference>
<comment type="subcellular location">
    <subcellularLocation>
        <location evidence="1">Secreted</location>
    </subcellularLocation>
</comment>
<feature type="binding site" evidence="13">
    <location>
        <position position="145"/>
    </location>
    <ligand>
        <name>Zn(2+)</name>
        <dbReference type="ChEBI" id="CHEBI:29105"/>
        <label>1</label>
    </ligand>
</feature>
<feature type="binding site" evidence="13">
    <location>
        <position position="128"/>
    </location>
    <ligand>
        <name>Zn(2+)</name>
        <dbReference type="ChEBI" id="CHEBI:29105"/>
        <label>1</label>
    </ligand>
</feature>
<feature type="binding site" evidence="13">
    <location>
        <position position="78"/>
    </location>
    <ligand>
        <name>Ca(2+)</name>
        <dbReference type="ChEBI" id="CHEBI:29108"/>
        <label>1</label>
    </ligand>
</feature>
<dbReference type="STRING" id="45351.A7RIQ1"/>
<gene>
    <name evidence="16" type="ORF">NEMVEDRAFT_v1g82725</name>
</gene>
<feature type="binding site" evidence="13">
    <location>
        <position position="160"/>
    </location>
    <ligand>
        <name>Ca(2+)</name>
        <dbReference type="ChEBI" id="CHEBI:29108"/>
        <label>3</label>
    </ligand>
</feature>
<dbReference type="PRINTS" id="PR00138">
    <property type="entry name" value="MATRIXIN"/>
</dbReference>
<proteinExistence type="inferred from homology"/>
<keyword evidence="7" id="KW-0378">Hydrolase</keyword>
<dbReference type="Proteomes" id="UP000001593">
    <property type="component" value="Unassembled WGS sequence"/>
</dbReference>
<dbReference type="Gene3D" id="3.40.390.10">
    <property type="entry name" value="Collagenase (Catalytic Domain)"/>
    <property type="match status" value="1"/>
</dbReference>
<dbReference type="InParanoid" id="A7RIQ1"/>
<dbReference type="Pfam" id="PF00413">
    <property type="entry name" value="Peptidase_M10"/>
    <property type="match status" value="1"/>
</dbReference>
<evidence type="ECO:0000256" key="6">
    <source>
        <dbReference type="ARBA" id="ARBA00022729"/>
    </source>
</evidence>
<dbReference type="PROSITE" id="PS00546">
    <property type="entry name" value="CYSTEINE_SWITCH"/>
    <property type="match status" value="1"/>
</dbReference>
<feature type="binding site" evidence="13">
    <location>
        <position position="155"/>
    </location>
    <ligand>
        <name>Zn(2+)</name>
        <dbReference type="ChEBI" id="CHEBI:29105"/>
        <label>1</label>
    </ligand>
</feature>
<dbReference type="InterPro" id="IPR002477">
    <property type="entry name" value="Peptidoglycan-bd-like"/>
</dbReference>
<keyword evidence="3" id="KW-0964">Secreted</keyword>
<protein>
    <recommendedName>
        <fullName evidence="15">Peptidase metallopeptidase domain-containing protein</fullName>
    </recommendedName>
</protein>
<keyword evidence="4" id="KW-0645">Protease</keyword>
<dbReference type="Pfam" id="PF01471">
    <property type="entry name" value="PG_binding_1"/>
    <property type="match status" value="1"/>
</dbReference>
<evidence type="ECO:0000313" key="16">
    <source>
        <dbReference type="EMBL" id="EDO48756.1"/>
    </source>
</evidence>
<comment type="cofactor">
    <cofactor evidence="13">
        <name>Zn(2+)</name>
        <dbReference type="ChEBI" id="CHEBI:29105"/>
    </cofactor>
    <text evidence="13">Binds 2 Zn(2+) ions per subunit.</text>
</comment>
<feature type="binding site" evidence="13">
    <location>
        <position position="182"/>
    </location>
    <ligand>
        <name>Zn(2+)</name>
        <dbReference type="ChEBI" id="CHEBI:29105"/>
        <label>2</label>
        <note>catalytic</note>
    </ligand>
</feature>
<dbReference type="FunFam" id="3.40.390.10:FF:000007">
    <property type="entry name" value="Collagenase 3"/>
    <property type="match status" value="1"/>
</dbReference>
<evidence type="ECO:0000256" key="14">
    <source>
        <dbReference type="PIRSR" id="PIRSR621190-5"/>
    </source>
</evidence>
<dbReference type="MEROPS" id="M10.010"/>
<evidence type="ECO:0000256" key="3">
    <source>
        <dbReference type="ARBA" id="ARBA00022525"/>
    </source>
</evidence>
<dbReference type="SUPFAM" id="SSF47090">
    <property type="entry name" value="PGBD-like"/>
    <property type="match status" value="1"/>
</dbReference>
<dbReference type="SMART" id="SM00235">
    <property type="entry name" value="ZnMc"/>
    <property type="match status" value="1"/>
</dbReference>
<dbReference type="GO" id="GO:0030574">
    <property type="term" value="P:collagen catabolic process"/>
    <property type="evidence" value="ECO:0000318"/>
    <property type="project" value="GO_Central"/>
</dbReference>
<sequence>LNQFHYISPTRSGNHDVKKALEKFQEIAGLPVTGEMDPDTIAQMKKPRCGMPDVDESGLRIRSWDKRHLTYHITYGRDLDKDSQRRIFARALQYWSDVSGLSFSPTNNGGSADIKISFGARSHGGPHDGNRCAYAFDGPGKVLAHAFFPSNGRAHFDEDETYTDGTPSGTNLMWVATHEFGHALGLEHSDVRNAVMYPYYTGYVANFRLQDDDIRGIQVLYG</sequence>
<comment type="cofactor">
    <cofactor evidence="13">
        <name>Ca(2+)</name>
        <dbReference type="ChEBI" id="CHEBI:29108"/>
    </cofactor>
    <text evidence="13">Can bind about 5 Ca(2+) ions per subunit.</text>
</comment>
<dbReference type="InterPro" id="IPR033739">
    <property type="entry name" value="M10A_MMP"/>
</dbReference>
<feature type="binding site" evidence="13">
    <location>
        <position position="113"/>
    </location>
    <ligand>
        <name>Ca(2+)</name>
        <dbReference type="ChEBI" id="CHEBI:29108"/>
        <label>2</label>
    </ligand>
</feature>
<evidence type="ECO:0000256" key="13">
    <source>
        <dbReference type="PIRSR" id="PIRSR621190-2"/>
    </source>
</evidence>
<dbReference type="GO" id="GO:0030198">
    <property type="term" value="P:extracellular matrix organization"/>
    <property type="evidence" value="ECO:0000318"/>
    <property type="project" value="GO_Central"/>
</dbReference>
<dbReference type="GO" id="GO:0005576">
    <property type="term" value="C:extracellular region"/>
    <property type="evidence" value="ECO:0007669"/>
    <property type="project" value="UniProtKB-SubCell"/>
</dbReference>
<dbReference type="InterPro" id="IPR021158">
    <property type="entry name" value="Pept_M10A_Zn_BS"/>
</dbReference>
<keyword evidence="9 13" id="KW-0106">Calcium</keyword>
<evidence type="ECO:0000256" key="8">
    <source>
        <dbReference type="ARBA" id="ARBA00022833"/>
    </source>
</evidence>
<feature type="binding site" evidence="13">
    <location>
        <position position="188"/>
    </location>
    <ligand>
        <name>Zn(2+)</name>
        <dbReference type="ChEBI" id="CHEBI:29105"/>
        <label>2</label>
        <note>catalytic</note>
    </ligand>
</feature>